<dbReference type="InterPro" id="IPR045886">
    <property type="entry name" value="ThiF/MoeB/HesA"/>
</dbReference>
<dbReference type="InterPro" id="IPR029479">
    <property type="entry name" value="Nitroreductase"/>
</dbReference>
<evidence type="ECO:0000259" key="2">
    <source>
        <dbReference type="Pfam" id="PF00881"/>
    </source>
</evidence>
<dbReference type="Gene3D" id="3.40.50.720">
    <property type="entry name" value="NAD(P)-binding Rossmann-like Domain"/>
    <property type="match status" value="1"/>
</dbReference>
<feature type="domain" description="THIF-type NAD/FAD binding fold" evidence="3">
    <location>
        <begin position="103"/>
        <end position="236"/>
    </location>
</feature>
<gene>
    <name evidence="4" type="ORF">KHQ06_13590</name>
</gene>
<accession>A0ABX8CV43</accession>
<sequence>MDRHKIFRLTAQSDSAAIAALDATGAIFTRRDEIELQLENLARIRTPERGRFADRADVIAEIVGDTPLDQYGVWVYYPWSGHLVHILDEPEFIEVRTAANRNKITPQEQARFADKTVGVLGLSVGNSIALTMALERTFGTIKLADFDELDISNLNRLRATVADLGVNKAELAARQIAELDPYLTVMVYEDGVDDLSIDAFFDDAPGLDLLVEECDMPFVKILAREHARTRGIPVLTEASDRGLLEIERFDLDPAYPLLGGLLGELSTELLEDADRDMQLAAMATMIGIDTISDRSAISAIELDTTLTTWPQLGSEVNHGGAVVASAARAIFLGHEVPSGRRHVDIPFGIAMAPLPDTLPTIGPPALRGTPDLTAVPTDIREILELAMRAPSGGNTQPWRFVLTGRVIDVAFAPETFSVPPLFNRKGTAGWVTLGTVTESIVVAARARNLSATVEYDPEGPDSLVYTRITVGDTGPRASAQERALGAALGTRCTQRTREQGRPLTDDERALLCGVVEDFTTTVWLGEDGKLKEAFGEGVAVANRLRVLIEEMNEETFSEFYFRQEEPRRRDGVPLETLSMTLPEQTMMRVLRRPAVARALRERGEATALLEYSREWIAKSSAVGAITVNTEARREFVEAGRAFLRLWLAASSIGVGVHPVTALLHETEMLAFPEGGLFTEDERGTLQTHTGALRDLLLDGNDAPLAVTFRIVAGPAMPEVEPAPRRPLSQHLEIVGEPA</sequence>
<proteinExistence type="predicted"/>
<dbReference type="PANTHER" id="PTHR43267">
    <property type="entry name" value="TRNA THREONYLCARBAMOYLADENOSINE DEHYDRATASE"/>
    <property type="match status" value="1"/>
</dbReference>
<dbReference type="NCBIfam" id="NF005901">
    <property type="entry name" value="PRK07877.1"/>
    <property type="match status" value="1"/>
</dbReference>
<dbReference type="Pfam" id="PF00899">
    <property type="entry name" value="ThiF"/>
    <property type="match status" value="1"/>
</dbReference>
<evidence type="ECO:0000256" key="1">
    <source>
        <dbReference type="SAM" id="MobiDB-lite"/>
    </source>
</evidence>
<dbReference type="CDD" id="cd01483">
    <property type="entry name" value="E1_enzyme_family"/>
    <property type="match status" value="1"/>
</dbReference>
<dbReference type="Gene3D" id="3.40.109.10">
    <property type="entry name" value="NADH Oxidase"/>
    <property type="match status" value="2"/>
</dbReference>
<feature type="domain" description="Nitroreductase" evidence="2">
    <location>
        <begin position="378"/>
        <end position="403"/>
    </location>
</feature>
<reference evidence="4 5" key="1">
    <citation type="submission" date="2021-04" db="EMBL/GenBank/DDBJ databases">
        <title>Nocardia tengchongensis.</title>
        <authorList>
            <person name="Zhuang k."/>
            <person name="Ran Y."/>
            <person name="Li W."/>
        </authorList>
    </citation>
    <scope>NUCLEOTIDE SEQUENCE [LARGE SCALE GENOMIC DNA]</scope>
    <source>
        <strain evidence="4 5">CFH S0057</strain>
    </source>
</reference>
<dbReference type="PANTHER" id="PTHR43267:SF3">
    <property type="entry name" value="THIF PROTEIN"/>
    <property type="match status" value="1"/>
</dbReference>
<dbReference type="InterPro" id="IPR035985">
    <property type="entry name" value="Ubiquitin-activating_enz"/>
</dbReference>
<name>A0ABX8CV43_9NOCA</name>
<evidence type="ECO:0000259" key="3">
    <source>
        <dbReference type="Pfam" id="PF00899"/>
    </source>
</evidence>
<dbReference type="Proteomes" id="UP000683310">
    <property type="component" value="Chromosome"/>
</dbReference>
<dbReference type="SUPFAM" id="SSF55469">
    <property type="entry name" value="FMN-dependent nitroreductase-like"/>
    <property type="match status" value="1"/>
</dbReference>
<evidence type="ECO:0000313" key="4">
    <source>
        <dbReference type="EMBL" id="QVI23758.1"/>
    </source>
</evidence>
<organism evidence="4 5">
    <name type="scientific">Nocardia tengchongensis</name>
    <dbReference type="NCBI Taxonomy" id="2055889"/>
    <lineage>
        <taxon>Bacteria</taxon>
        <taxon>Bacillati</taxon>
        <taxon>Actinomycetota</taxon>
        <taxon>Actinomycetes</taxon>
        <taxon>Mycobacteriales</taxon>
        <taxon>Nocardiaceae</taxon>
        <taxon>Nocardia</taxon>
    </lineage>
</organism>
<dbReference type="InterPro" id="IPR000415">
    <property type="entry name" value="Nitroreductase-like"/>
</dbReference>
<dbReference type="EMBL" id="CP074371">
    <property type="protein sequence ID" value="QVI23758.1"/>
    <property type="molecule type" value="Genomic_DNA"/>
</dbReference>
<protein>
    <submittedName>
        <fullName evidence="4">Rv1355c family protein</fullName>
    </submittedName>
</protein>
<dbReference type="SUPFAM" id="SSF69572">
    <property type="entry name" value="Activating enzymes of the ubiquitin-like proteins"/>
    <property type="match status" value="1"/>
</dbReference>
<dbReference type="InterPro" id="IPR000594">
    <property type="entry name" value="ThiF_NAD_FAD-bd"/>
</dbReference>
<dbReference type="Pfam" id="PF00881">
    <property type="entry name" value="Nitroreductase"/>
    <property type="match status" value="1"/>
</dbReference>
<keyword evidence="5" id="KW-1185">Reference proteome</keyword>
<feature type="region of interest" description="Disordered" evidence="1">
    <location>
        <begin position="719"/>
        <end position="738"/>
    </location>
</feature>
<evidence type="ECO:0000313" key="5">
    <source>
        <dbReference type="Proteomes" id="UP000683310"/>
    </source>
</evidence>